<gene>
    <name evidence="1" type="primary">mgpA</name>
    <name evidence="1" type="ORF">g.70657</name>
</gene>
<organism evidence="1">
    <name type="scientific">Anthurium amnicola</name>
    <dbReference type="NCBI Taxonomy" id="1678845"/>
    <lineage>
        <taxon>Eukaryota</taxon>
        <taxon>Viridiplantae</taxon>
        <taxon>Streptophyta</taxon>
        <taxon>Embryophyta</taxon>
        <taxon>Tracheophyta</taxon>
        <taxon>Spermatophyta</taxon>
        <taxon>Magnoliopsida</taxon>
        <taxon>Liliopsida</taxon>
        <taxon>Araceae</taxon>
        <taxon>Pothoideae</taxon>
        <taxon>Potheae</taxon>
        <taxon>Anthurium</taxon>
    </lineage>
</organism>
<name>A0A1D1XJ05_9ARAE</name>
<sequence>MLLKNKTFSFLVTLSILVFYLVSSHAYFVPRELATGSNAVAVLSNLGGQITFTKLDSGGTGLNGQFTKGITDSNSDNYSLEIGDGISDTFTNFNIQIKTPGTLLFTPAFPVLFDNFIGLQVIIKHNGQTIDQATINLQK</sequence>
<protein>
    <submittedName>
        <fullName evidence="1">Adhesin P1</fullName>
    </submittedName>
</protein>
<dbReference type="AlphaFoldDB" id="A0A1D1XJ05"/>
<evidence type="ECO:0000313" key="1">
    <source>
        <dbReference type="EMBL" id="JAT42368.1"/>
    </source>
</evidence>
<proteinExistence type="predicted"/>
<dbReference type="EMBL" id="GDJX01025568">
    <property type="protein sequence ID" value="JAT42368.1"/>
    <property type="molecule type" value="Transcribed_RNA"/>
</dbReference>
<accession>A0A1D1XJ05</accession>
<reference evidence="1" key="1">
    <citation type="submission" date="2015-07" db="EMBL/GenBank/DDBJ databases">
        <title>Transcriptome Assembly of Anthurium amnicola.</title>
        <authorList>
            <person name="Suzuki J."/>
        </authorList>
    </citation>
    <scope>NUCLEOTIDE SEQUENCE</scope>
</reference>